<organism evidence="2 3">
    <name type="scientific">Halomonas flagellata</name>
    <dbReference type="NCBI Taxonomy" id="2920385"/>
    <lineage>
        <taxon>Bacteria</taxon>
        <taxon>Pseudomonadati</taxon>
        <taxon>Pseudomonadota</taxon>
        <taxon>Gammaproteobacteria</taxon>
        <taxon>Oceanospirillales</taxon>
        <taxon>Halomonadaceae</taxon>
        <taxon>Halomonas</taxon>
    </lineage>
</organism>
<gene>
    <name evidence="2" type="ORF">MKP05_20315</name>
</gene>
<reference evidence="2 3" key="1">
    <citation type="submission" date="2022-02" db="EMBL/GenBank/DDBJ databases">
        <title>Halomonas fukangensis sp. nov., a halophilic bacterium isolated from a bulk soil of Kalidium foliatum at Fukang.</title>
        <authorList>
            <person name="Huang Y."/>
        </authorList>
    </citation>
    <scope>NUCLEOTIDE SEQUENCE [LARGE SCALE GENOMIC DNA]</scope>
    <source>
        <strain evidence="2 3">EGI 63088</strain>
    </source>
</reference>
<sequence length="432" mass="47590">MKNELKLSYMFMPVAVVSALSYVSIPLSLIFAFIVTLVVTSKSVYYSVPLVLFGSGFQLIGIYSGVHYGWFIVLSALLGATYQIFTRGVLRIYMPFGILVLLVLTLSFMHLLADSLYLERYFGLISVLVYSLFLLGFSEDHAPQDLENNLLSAIAFAGLCMGAAVFLLFTSQELSLARTSEMSFAVGDTQSSPRLLTTVLGSVLTLTMLSLIIEKNGILSKVLYLVSSLCVLLAMVYAGSRMPLIATVVSITIGLFIYLVRNFSKLPARFVVWVSVLVLVFSSLIFYFSMFGVAGLPFVPDSVESLRVLKAVNIDNNGRLLMWSSYLDGMDVLDMLFGIGLGTFGNPHSFWIGGFIAFGVIGIFPIILFLMVKIFQSFCIGAIYPLATLIYILLSVSTSSDIDRMQPWIILSLACLLYVTTLNGWKENGKTE</sequence>
<dbReference type="EMBL" id="JAKVPY010000042">
    <property type="protein sequence ID" value="MCH4565446.1"/>
    <property type="molecule type" value="Genomic_DNA"/>
</dbReference>
<keyword evidence="1" id="KW-0812">Transmembrane</keyword>
<evidence type="ECO:0008006" key="4">
    <source>
        <dbReference type="Google" id="ProtNLM"/>
    </source>
</evidence>
<name>A0ABS9S020_9GAMM</name>
<feature type="transmembrane region" description="Helical" evidence="1">
    <location>
        <begin position="272"/>
        <end position="299"/>
    </location>
</feature>
<feature type="transmembrane region" description="Helical" evidence="1">
    <location>
        <begin position="92"/>
        <end position="112"/>
    </location>
</feature>
<dbReference type="Proteomes" id="UP001202117">
    <property type="component" value="Unassembled WGS sequence"/>
</dbReference>
<feature type="transmembrane region" description="Helical" evidence="1">
    <location>
        <begin position="378"/>
        <end position="396"/>
    </location>
</feature>
<feature type="transmembrane region" description="Helical" evidence="1">
    <location>
        <begin position="408"/>
        <end position="425"/>
    </location>
</feature>
<evidence type="ECO:0000256" key="1">
    <source>
        <dbReference type="SAM" id="Phobius"/>
    </source>
</evidence>
<evidence type="ECO:0000313" key="3">
    <source>
        <dbReference type="Proteomes" id="UP001202117"/>
    </source>
</evidence>
<feature type="transmembrane region" description="Helical" evidence="1">
    <location>
        <begin position="68"/>
        <end position="85"/>
    </location>
</feature>
<feature type="transmembrane region" description="Helical" evidence="1">
    <location>
        <begin position="350"/>
        <end position="371"/>
    </location>
</feature>
<feature type="transmembrane region" description="Helical" evidence="1">
    <location>
        <begin position="244"/>
        <end position="260"/>
    </location>
</feature>
<feature type="transmembrane region" description="Helical" evidence="1">
    <location>
        <begin position="222"/>
        <end position="238"/>
    </location>
</feature>
<feature type="transmembrane region" description="Helical" evidence="1">
    <location>
        <begin position="12"/>
        <end position="37"/>
    </location>
</feature>
<proteinExistence type="predicted"/>
<feature type="transmembrane region" description="Helical" evidence="1">
    <location>
        <begin position="150"/>
        <end position="171"/>
    </location>
</feature>
<comment type="caution">
    <text evidence="2">The sequence shown here is derived from an EMBL/GenBank/DDBJ whole genome shotgun (WGS) entry which is preliminary data.</text>
</comment>
<dbReference type="RefSeq" id="WP_240569988.1">
    <property type="nucleotide sequence ID" value="NZ_JAKVPY010000042.1"/>
</dbReference>
<feature type="transmembrane region" description="Helical" evidence="1">
    <location>
        <begin position="191"/>
        <end position="213"/>
    </location>
</feature>
<protein>
    <recommendedName>
        <fullName evidence="4">O-antigen ligase like membrane protein</fullName>
    </recommendedName>
</protein>
<keyword evidence="3" id="KW-1185">Reference proteome</keyword>
<evidence type="ECO:0000313" key="2">
    <source>
        <dbReference type="EMBL" id="MCH4565446.1"/>
    </source>
</evidence>
<accession>A0ABS9S020</accession>
<keyword evidence="1" id="KW-1133">Transmembrane helix</keyword>
<feature type="transmembrane region" description="Helical" evidence="1">
    <location>
        <begin position="118"/>
        <end position="138"/>
    </location>
</feature>
<keyword evidence="1" id="KW-0472">Membrane</keyword>